<dbReference type="GO" id="GO:0000030">
    <property type="term" value="F:mannosyltransferase activity"/>
    <property type="evidence" value="ECO:0007669"/>
    <property type="project" value="TreeGrafter"/>
</dbReference>
<dbReference type="InterPro" id="IPR007577">
    <property type="entry name" value="GlycoTrfase_DXD_sugar-bd_CS"/>
</dbReference>
<feature type="transmembrane region" description="Helical" evidence="2">
    <location>
        <begin position="240"/>
        <end position="262"/>
    </location>
</feature>
<dbReference type="InterPro" id="IPR029044">
    <property type="entry name" value="Nucleotide-diphossugar_trans"/>
</dbReference>
<dbReference type="GO" id="GO:0016020">
    <property type="term" value="C:membrane"/>
    <property type="evidence" value="ECO:0007669"/>
    <property type="project" value="GOC"/>
</dbReference>
<keyword evidence="2" id="KW-0472">Membrane</keyword>
<keyword evidence="2" id="KW-0812">Transmembrane</keyword>
<dbReference type="InterPro" id="IPR051706">
    <property type="entry name" value="Glycosyltransferase_domain"/>
</dbReference>
<proteinExistence type="predicted"/>
<evidence type="ECO:0008006" key="4">
    <source>
        <dbReference type="Google" id="ProtNLM"/>
    </source>
</evidence>
<evidence type="ECO:0000256" key="1">
    <source>
        <dbReference type="ARBA" id="ARBA00022679"/>
    </source>
</evidence>
<dbReference type="Pfam" id="PF04488">
    <property type="entry name" value="Gly_transf_sug"/>
    <property type="match status" value="1"/>
</dbReference>
<dbReference type="SUPFAM" id="SSF53448">
    <property type="entry name" value="Nucleotide-diphospho-sugar transferases"/>
    <property type="match status" value="1"/>
</dbReference>
<name>A0A7S0DL75_9EUKA</name>
<sequence>MPDWIHVLWDDNEVRELFQTEFPEALPLFDGYPYPVQRSDIFRYLVLDVYGGLYADMDYECVRDISGFDGIGGNRTVYVSGAPNPAVDGFAQNTLMASTPNNPFWPHVMKTASQSCGRMWEPEPMTRILTLLGACSLAYRLRSFMGWTGISVLDTTGPKMVSDAIRTYPRSQDMIGILDTDVFNGQMDRGAKDRDEHAMDRDFPCASKAIHRNSAGWTTNSPFPYTGEHTIMGKRIPHRLIAIIILEVMALYIFLTYGFAWYNDKARIHREQKKK</sequence>
<gene>
    <name evidence="3" type="ORF">LAMO00422_LOCUS16917</name>
</gene>
<dbReference type="PANTHER" id="PTHR32385">
    <property type="entry name" value="MANNOSYL PHOSPHORYLINOSITOL CERAMIDE SYNTHASE"/>
    <property type="match status" value="1"/>
</dbReference>
<keyword evidence="2" id="KW-1133">Transmembrane helix</keyword>
<organism evidence="3">
    <name type="scientific">Amorphochlora amoebiformis</name>
    <dbReference type="NCBI Taxonomy" id="1561963"/>
    <lineage>
        <taxon>Eukaryota</taxon>
        <taxon>Sar</taxon>
        <taxon>Rhizaria</taxon>
        <taxon>Cercozoa</taxon>
        <taxon>Chlorarachniophyceae</taxon>
        <taxon>Amorphochlora</taxon>
    </lineage>
</organism>
<dbReference type="Gene3D" id="3.90.550.20">
    <property type="match status" value="1"/>
</dbReference>
<protein>
    <recommendedName>
        <fullName evidence="4">Alpha 1,4-glycosyltransferase domain-containing protein</fullName>
    </recommendedName>
</protein>
<evidence type="ECO:0000313" key="3">
    <source>
        <dbReference type="EMBL" id="CAD8457966.1"/>
    </source>
</evidence>
<dbReference type="EMBL" id="HBEM01024903">
    <property type="protein sequence ID" value="CAD8457966.1"/>
    <property type="molecule type" value="Transcribed_RNA"/>
</dbReference>
<keyword evidence="1" id="KW-0808">Transferase</keyword>
<evidence type="ECO:0000256" key="2">
    <source>
        <dbReference type="SAM" id="Phobius"/>
    </source>
</evidence>
<accession>A0A7S0DL75</accession>
<dbReference type="AlphaFoldDB" id="A0A7S0DL75"/>
<dbReference type="GO" id="GO:0051999">
    <property type="term" value="P:mannosyl-inositol phosphorylceramide biosynthetic process"/>
    <property type="evidence" value="ECO:0007669"/>
    <property type="project" value="TreeGrafter"/>
</dbReference>
<reference evidence="3" key="1">
    <citation type="submission" date="2021-01" db="EMBL/GenBank/DDBJ databases">
        <authorList>
            <person name="Corre E."/>
            <person name="Pelletier E."/>
            <person name="Niang G."/>
            <person name="Scheremetjew M."/>
            <person name="Finn R."/>
            <person name="Kale V."/>
            <person name="Holt S."/>
            <person name="Cochrane G."/>
            <person name="Meng A."/>
            <person name="Brown T."/>
            <person name="Cohen L."/>
        </authorList>
    </citation>
    <scope>NUCLEOTIDE SEQUENCE</scope>
    <source>
        <strain evidence="3">CCMP2058</strain>
    </source>
</reference>
<dbReference type="PANTHER" id="PTHR32385:SF15">
    <property type="entry name" value="INOSITOL PHOSPHOCERAMIDE MANNOSYLTRANSFERASE 1"/>
    <property type="match status" value="1"/>
</dbReference>